<evidence type="ECO:0000259" key="2">
    <source>
        <dbReference type="Pfam" id="PF12862"/>
    </source>
</evidence>
<protein>
    <submittedName>
        <fullName evidence="3">Tetratricopeptide repeat protein</fullName>
    </submittedName>
</protein>
<dbReference type="PANTHER" id="PTHR19959">
    <property type="entry name" value="KINESIN LIGHT CHAIN"/>
    <property type="match status" value="1"/>
</dbReference>
<dbReference type="Proteomes" id="UP000319010">
    <property type="component" value="Unassembled WGS sequence"/>
</dbReference>
<comment type="caution">
    <text evidence="3">The sequence shown here is derived from an EMBL/GenBank/DDBJ whole genome shotgun (WGS) entry which is preliminary data.</text>
</comment>
<evidence type="ECO:0000313" key="3">
    <source>
        <dbReference type="EMBL" id="TQD42049.1"/>
    </source>
</evidence>
<dbReference type="SMART" id="SM00028">
    <property type="entry name" value="TPR"/>
    <property type="match status" value="6"/>
</dbReference>
<dbReference type="InterPro" id="IPR019734">
    <property type="entry name" value="TPR_rpt"/>
</dbReference>
<name>A0A507ZX04_9ACTO</name>
<dbReference type="PANTHER" id="PTHR19959:SF119">
    <property type="entry name" value="FUNGAL LIPASE-LIKE DOMAIN-CONTAINING PROTEIN"/>
    <property type="match status" value="1"/>
</dbReference>
<gene>
    <name evidence="3" type="ORF">FK256_11160</name>
</gene>
<dbReference type="EMBL" id="VICB01000019">
    <property type="protein sequence ID" value="TQD42049.1"/>
    <property type="molecule type" value="Genomic_DNA"/>
</dbReference>
<feature type="region of interest" description="Disordered" evidence="1">
    <location>
        <begin position="378"/>
        <end position="402"/>
    </location>
</feature>
<evidence type="ECO:0000313" key="4">
    <source>
        <dbReference type="Proteomes" id="UP000319010"/>
    </source>
</evidence>
<proteinExistence type="predicted"/>
<dbReference type="AlphaFoldDB" id="A0A507ZX04"/>
<dbReference type="Gene3D" id="1.25.40.10">
    <property type="entry name" value="Tetratricopeptide repeat domain"/>
    <property type="match status" value="2"/>
</dbReference>
<dbReference type="Pfam" id="PF13374">
    <property type="entry name" value="TPR_10"/>
    <property type="match status" value="4"/>
</dbReference>
<dbReference type="InterPro" id="IPR026000">
    <property type="entry name" value="Apc5_dom"/>
</dbReference>
<dbReference type="InterPro" id="IPR011990">
    <property type="entry name" value="TPR-like_helical_dom_sf"/>
</dbReference>
<evidence type="ECO:0000256" key="1">
    <source>
        <dbReference type="SAM" id="MobiDB-lite"/>
    </source>
</evidence>
<dbReference type="SUPFAM" id="SSF48452">
    <property type="entry name" value="TPR-like"/>
    <property type="match status" value="2"/>
</dbReference>
<sequence length="907" mass="101411">MTEPSPSPIPTTSSGQSWIDWLLSPLDNLGITHPSLTWLPALILTIVPLVCLLWRRSRSKLQQKFQELRTSKRRQKLPPITLPFTTEVGDHLLTLEPAQPQHENAPKVMSIKRLLSANSTPVPFLDRAEALTRLETWARSKEQLAIHVLGGDGGSGKTRLGVELCRRLTHPDARHRGTSAWKAGFLRRIEKSDNTSSNDDTSSLLLVVDYAEARRNRVEEVINAVLRASNDLKWQRVRIVFLVRRPSPLPVTHRSSNEWLDTLRPQESQNEGLNRLLDEASTIILNDEELSDTERRELFTQAYRSFTNSPDSLPSADLTGRLSDPMYSQPLLVTVDAFLNARPLPNSRNGCSPGELFEEVLRHEERYWAEHWPSNLAVNTDRDQQRKAAATPTDAQDEKRKSLNRELARQAVAAATLTDIQDGEDAISLLQLLPTNPGENIKDLAKWLRDCYPPHMNSNGHSALWCEHLEPDRIGEHLVVSEANNLASLLRELLSPSRVGTSSLRTWTVLERSSVAPRLKENVGQILNDVLVEVTQAVQAQVVDSQSPDLATGFAKLFSAVRSHVEPDKAHKAEQALSKGGYLTAFLECELAQRAADISRPTEDASETDRATYASRRLSLSRCLAASGRRDEALETAQEATKLYRTLAEHNPAAYTPDLAGSLNNLASYLASNGQRHEALQTAQEAVSIRRTLAEHNPTAYNPKLAISLDNLALRLAEDGQRGKALEAAQEATDYYHNLAREDRKVYDPNYATSLNNLAKYLAEDGQRDEALTTARKAVSIRRRLADQNPAIYAPDLAMSLNNLAIYLSQVGQRSEALTTIWESISLYRRLADHSPATYIPELAKSLSNLALRLDEDGQHDEALKTVQEAVDIYHGLVRSEPHTFSRDFIRCLNTRASILEHFDEPE</sequence>
<dbReference type="Pfam" id="PF12862">
    <property type="entry name" value="ANAPC5"/>
    <property type="match status" value="1"/>
</dbReference>
<reference evidence="3 4" key="1">
    <citation type="submission" date="2019-06" db="EMBL/GenBank/DDBJ databases">
        <title>Draft genome sequence of Actinomyces johnsonii CCUG 34287T.</title>
        <authorList>
            <person name="Salva-Serra F."/>
            <person name="Cardew S."/>
            <person name="Moore E."/>
        </authorList>
    </citation>
    <scope>NUCLEOTIDE SEQUENCE [LARGE SCALE GENOMIC DNA]</scope>
    <source>
        <strain evidence="3 4">CCUG 34287</strain>
    </source>
</reference>
<organism evidence="3 4">
    <name type="scientific">Actinomyces johnsonii</name>
    <dbReference type="NCBI Taxonomy" id="544581"/>
    <lineage>
        <taxon>Bacteria</taxon>
        <taxon>Bacillati</taxon>
        <taxon>Actinomycetota</taxon>
        <taxon>Actinomycetes</taxon>
        <taxon>Actinomycetales</taxon>
        <taxon>Actinomycetaceae</taxon>
        <taxon>Actinomyces</taxon>
    </lineage>
</organism>
<accession>A0A507ZX04</accession>
<feature type="domain" description="Anaphase-promoting complex subunit 5" evidence="2">
    <location>
        <begin position="608"/>
        <end position="646"/>
    </location>
</feature>